<dbReference type="Proteomes" id="UP000054495">
    <property type="component" value="Unassembled WGS sequence"/>
</dbReference>
<evidence type="ECO:0000313" key="1">
    <source>
        <dbReference type="EMBL" id="EPB65111.1"/>
    </source>
</evidence>
<feature type="non-terminal residue" evidence="1">
    <location>
        <position position="1"/>
    </location>
</feature>
<reference evidence="1 2" key="1">
    <citation type="submission" date="2013-05" db="EMBL/GenBank/DDBJ databases">
        <title>Draft genome of the parasitic nematode Anyclostoma ceylanicum.</title>
        <authorList>
            <person name="Mitreva M."/>
        </authorList>
    </citation>
    <scope>NUCLEOTIDE SEQUENCE [LARGE SCALE GENOMIC DNA]</scope>
</reference>
<gene>
    <name evidence="1" type="ORF">ANCCEY_15826</name>
</gene>
<organism evidence="1 2">
    <name type="scientific">Ancylostoma ceylanicum</name>
    <dbReference type="NCBI Taxonomy" id="53326"/>
    <lineage>
        <taxon>Eukaryota</taxon>
        <taxon>Metazoa</taxon>
        <taxon>Ecdysozoa</taxon>
        <taxon>Nematoda</taxon>
        <taxon>Chromadorea</taxon>
        <taxon>Rhabditida</taxon>
        <taxon>Rhabditina</taxon>
        <taxon>Rhabditomorpha</taxon>
        <taxon>Strongyloidea</taxon>
        <taxon>Ancylostomatidae</taxon>
        <taxon>Ancylostomatinae</taxon>
        <taxon>Ancylostoma</taxon>
    </lineage>
</organism>
<feature type="non-terminal residue" evidence="1">
    <location>
        <position position="76"/>
    </location>
</feature>
<evidence type="ECO:0000313" key="2">
    <source>
        <dbReference type="Proteomes" id="UP000054495"/>
    </source>
</evidence>
<sequence>WVCWLHRQPVHVVYTDYRPTPLQHFIFPVGGEGLYEVVNIQGQFREDKFMQAMSGLAALGDQAAGGVQRGRKGGMK</sequence>
<proteinExistence type="predicted"/>
<protein>
    <submittedName>
        <fullName evidence="1">Uncharacterized protein</fullName>
    </submittedName>
</protein>
<accession>A0A0D6L6I4</accession>
<dbReference type="AlphaFoldDB" id="A0A0D6L6I4"/>
<keyword evidence="2" id="KW-1185">Reference proteome</keyword>
<dbReference type="EMBL" id="KE131542">
    <property type="protein sequence ID" value="EPB65111.1"/>
    <property type="molecule type" value="Genomic_DNA"/>
</dbReference>
<name>A0A0D6L6I4_9BILA</name>